<dbReference type="InterPro" id="IPR037117">
    <property type="entry name" value="Dihydroorotate_DH_ele_sf"/>
</dbReference>
<dbReference type="GO" id="GO:0016491">
    <property type="term" value="F:oxidoreductase activity"/>
    <property type="evidence" value="ECO:0007669"/>
    <property type="project" value="InterPro"/>
</dbReference>
<dbReference type="PANTHER" id="PTHR43513:SF3">
    <property type="entry name" value="DIHYDROOROTATE DEHYDROGENASE B (NAD(+)), ELECTRON TRANSFER SUBUNIT-RELATED"/>
    <property type="match status" value="1"/>
</dbReference>
<feature type="binding site" evidence="11">
    <location>
        <begin position="44"/>
        <end position="47"/>
    </location>
    <ligand>
        <name>FAD</name>
        <dbReference type="ChEBI" id="CHEBI:57692"/>
    </ligand>
</feature>
<dbReference type="InterPro" id="IPR039261">
    <property type="entry name" value="FNR_nucleotide-bd"/>
</dbReference>
<dbReference type="Pfam" id="PF10418">
    <property type="entry name" value="DHODB_Fe-S_bind"/>
    <property type="match status" value="1"/>
</dbReference>
<dbReference type="AlphaFoldDB" id="A0A942UW65"/>
<evidence type="ECO:0000256" key="6">
    <source>
        <dbReference type="ARBA" id="ARBA00022827"/>
    </source>
</evidence>
<keyword evidence="5 12" id="KW-0479">Metal-binding</keyword>
<evidence type="ECO:0000256" key="3">
    <source>
        <dbReference type="ARBA" id="ARBA00022630"/>
    </source>
</evidence>
<evidence type="ECO:0000256" key="11">
    <source>
        <dbReference type="PIRSR" id="PIRSR006816-1"/>
    </source>
</evidence>
<dbReference type="InterPro" id="IPR017927">
    <property type="entry name" value="FAD-bd_FR_type"/>
</dbReference>
<dbReference type="SUPFAM" id="SSF52343">
    <property type="entry name" value="Ferredoxin reductase-like, C-terminal NADP-linked domain"/>
    <property type="match status" value="1"/>
</dbReference>
<comment type="cofactor">
    <cofactor evidence="12">
        <name>[2Fe-2S] cluster</name>
        <dbReference type="ChEBI" id="CHEBI:190135"/>
    </cofactor>
    <text evidence="12">Binds 1 [2Fe-2S] cluster per subunit.</text>
</comment>
<evidence type="ECO:0000256" key="5">
    <source>
        <dbReference type="ARBA" id="ARBA00022723"/>
    </source>
</evidence>
<feature type="binding site" evidence="12">
    <location>
        <position position="198"/>
    </location>
    <ligand>
        <name>[2Fe-2S] cluster</name>
        <dbReference type="ChEBI" id="CHEBI:190135"/>
    </ligand>
</feature>
<evidence type="ECO:0000256" key="1">
    <source>
        <dbReference type="ARBA" id="ARBA00006422"/>
    </source>
</evidence>
<gene>
    <name evidence="14" type="ORF">GOQ27_12005</name>
</gene>
<evidence type="ECO:0000256" key="12">
    <source>
        <dbReference type="PIRSR" id="PIRSR006816-2"/>
    </source>
</evidence>
<evidence type="ECO:0000313" key="15">
    <source>
        <dbReference type="Proteomes" id="UP000724672"/>
    </source>
</evidence>
<dbReference type="PANTHER" id="PTHR43513">
    <property type="entry name" value="DIHYDROOROTATE DEHYDROGENASE B (NAD(+)), ELECTRON TRANSFER SUBUNIT"/>
    <property type="match status" value="1"/>
</dbReference>
<keyword evidence="6 11" id="KW-0274">FAD</keyword>
<evidence type="ECO:0000259" key="13">
    <source>
        <dbReference type="PROSITE" id="PS51384"/>
    </source>
</evidence>
<keyword evidence="8 12" id="KW-0408">Iron</keyword>
<keyword evidence="2" id="KW-0813">Transport</keyword>
<dbReference type="NCBIfam" id="NF000798">
    <property type="entry name" value="PRK00054.1-3"/>
    <property type="match status" value="1"/>
</dbReference>
<protein>
    <submittedName>
        <fullName evidence="14">Dihydroorotate dehydrogenase electron transfer subunit</fullName>
    </submittedName>
</protein>
<comment type="cofactor">
    <cofactor evidence="10">
        <name>[2Fe-2S] cluster</name>
        <dbReference type="ChEBI" id="CHEBI:190135"/>
    </cofactor>
</comment>
<feature type="binding site" evidence="12">
    <location>
        <position position="206"/>
    </location>
    <ligand>
        <name>[2Fe-2S] cluster</name>
        <dbReference type="ChEBI" id="CHEBI:190135"/>
    </ligand>
</feature>
<keyword evidence="9 12" id="KW-0411">Iron-sulfur</keyword>
<evidence type="ECO:0000256" key="9">
    <source>
        <dbReference type="ARBA" id="ARBA00023014"/>
    </source>
</evidence>
<dbReference type="PIRSF" id="PIRSF006816">
    <property type="entry name" value="Cyc3_hyd_g"/>
    <property type="match status" value="1"/>
</dbReference>
<dbReference type="Proteomes" id="UP000724672">
    <property type="component" value="Unassembled WGS sequence"/>
</dbReference>
<dbReference type="InterPro" id="IPR017938">
    <property type="entry name" value="Riboflavin_synthase-like_b-brl"/>
</dbReference>
<evidence type="ECO:0000256" key="10">
    <source>
        <dbReference type="ARBA" id="ARBA00034078"/>
    </source>
</evidence>
<dbReference type="Gene3D" id="3.40.50.80">
    <property type="entry name" value="Nucleotide-binding domain of ferredoxin-NADP reductase (FNR) module"/>
    <property type="match status" value="1"/>
</dbReference>
<reference evidence="14" key="1">
    <citation type="submission" date="2019-12" db="EMBL/GenBank/DDBJ databases">
        <title>Clostridiaceae gen. nov. sp. nov., isolated from sediment in Xinjiang, China.</title>
        <authorList>
            <person name="Zhang R."/>
        </authorList>
    </citation>
    <scope>NUCLEOTIDE SEQUENCE</scope>
    <source>
        <strain evidence="14">D2Q-11</strain>
    </source>
</reference>
<feature type="domain" description="FAD-binding FR-type" evidence="13">
    <location>
        <begin position="1"/>
        <end position="91"/>
    </location>
</feature>
<evidence type="ECO:0000256" key="8">
    <source>
        <dbReference type="ARBA" id="ARBA00023004"/>
    </source>
</evidence>
<keyword evidence="7" id="KW-0249">Electron transport</keyword>
<comment type="similarity">
    <text evidence="1">Belongs to the PyrK family.</text>
</comment>
<dbReference type="GO" id="GO:0046872">
    <property type="term" value="F:metal ion binding"/>
    <property type="evidence" value="ECO:0007669"/>
    <property type="project" value="UniProtKB-KW"/>
</dbReference>
<dbReference type="GO" id="GO:0051537">
    <property type="term" value="F:2 iron, 2 sulfur cluster binding"/>
    <property type="evidence" value="ECO:0007669"/>
    <property type="project" value="UniProtKB-KW"/>
</dbReference>
<dbReference type="InterPro" id="IPR050353">
    <property type="entry name" value="PyrK_electron_transfer"/>
</dbReference>
<comment type="cofactor">
    <cofactor evidence="11">
        <name>FAD</name>
        <dbReference type="ChEBI" id="CHEBI:57692"/>
    </cofactor>
    <text evidence="11">Binds 1 FAD per subunit.</text>
</comment>
<accession>A0A942UW65</accession>
<proteinExistence type="inferred from homology"/>
<evidence type="ECO:0000256" key="2">
    <source>
        <dbReference type="ARBA" id="ARBA00022448"/>
    </source>
</evidence>
<keyword evidence="3 11" id="KW-0285">Flavoprotein</keyword>
<dbReference type="InterPro" id="IPR012165">
    <property type="entry name" value="Cyt_c3_hydrogenase_gsu"/>
</dbReference>
<dbReference type="GO" id="GO:0006221">
    <property type="term" value="P:pyrimidine nucleotide biosynthetic process"/>
    <property type="evidence" value="ECO:0007669"/>
    <property type="project" value="InterPro"/>
</dbReference>
<dbReference type="PROSITE" id="PS51384">
    <property type="entry name" value="FAD_FR"/>
    <property type="match status" value="1"/>
</dbReference>
<comment type="caution">
    <text evidence="14">The sequence shown here is derived from an EMBL/GenBank/DDBJ whole genome shotgun (WGS) entry which is preliminary data.</text>
</comment>
<evidence type="ECO:0000313" key="14">
    <source>
        <dbReference type="EMBL" id="MBS4539190.1"/>
    </source>
</evidence>
<dbReference type="SUPFAM" id="SSF63380">
    <property type="entry name" value="Riboflavin synthase domain-like"/>
    <property type="match status" value="1"/>
</dbReference>
<evidence type="ECO:0000256" key="7">
    <source>
        <dbReference type="ARBA" id="ARBA00022982"/>
    </source>
</evidence>
<dbReference type="InterPro" id="IPR019480">
    <property type="entry name" value="Dihydroorotate_DH_Fe-S-bd"/>
</dbReference>
<organism evidence="14 15">
    <name type="scientific">Anaeromonas frigoriresistens</name>
    <dbReference type="NCBI Taxonomy" id="2683708"/>
    <lineage>
        <taxon>Bacteria</taxon>
        <taxon>Bacillati</taxon>
        <taxon>Bacillota</taxon>
        <taxon>Tissierellia</taxon>
        <taxon>Tissierellales</taxon>
        <taxon>Thermohalobacteraceae</taxon>
        <taxon>Anaeromonas</taxon>
    </lineage>
</organism>
<evidence type="ECO:0000256" key="4">
    <source>
        <dbReference type="ARBA" id="ARBA00022714"/>
    </source>
</evidence>
<dbReference type="EMBL" id="WSFT01000042">
    <property type="protein sequence ID" value="MBS4539190.1"/>
    <property type="molecule type" value="Genomic_DNA"/>
</dbReference>
<name>A0A942UW65_9FIRM</name>
<keyword evidence="15" id="KW-1185">Reference proteome</keyword>
<feature type="binding site" evidence="12">
    <location>
        <position position="218"/>
    </location>
    <ligand>
        <name>[2Fe-2S] cluster</name>
        <dbReference type="ChEBI" id="CHEBI:190135"/>
    </ligand>
</feature>
<feature type="binding site" evidence="12">
    <location>
        <position position="203"/>
    </location>
    <ligand>
        <name>[2Fe-2S] cluster</name>
        <dbReference type="ChEBI" id="CHEBI:190135"/>
    </ligand>
</feature>
<dbReference type="GO" id="GO:0050660">
    <property type="term" value="F:flavin adenine dinucleotide binding"/>
    <property type="evidence" value="ECO:0007669"/>
    <property type="project" value="InterPro"/>
</dbReference>
<dbReference type="Gene3D" id="2.40.30.10">
    <property type="entry name" value="Translation factors"/>
    <property type="match status" value="1"/>
</dbReference>
<keyword evidence="4 12" id="KW-0001">2Fe-2S</keyword>
<sequence>MAKIICNEKLSEDMFLITIEGDFPGEMGQFYMIRGWEDYPLLSRPLSIHEINDGSISFIYKVLGEGTLRLSKLQKDDNITLHGPYGNGFPKAEGRVALVGGGMGIAPLLYTAKKLHKTVDILDIYMGFRDEALLVDKYKQYADESYISIGSNITDQLDISKYDYILTCGPEPMIKRIVEMKEDNHTKIYVSMEKHMACGIGACLVCSCESKNGMTRVCKDGPVYLGEEIFYE</sequence>
<dbReference type="RefSeq" id="WP_203367113.1">
    <property type="nucleotide sequence ID" value="NZ_WSFT01000042.1"/>
</dbReference>
<dbReference type="Gene3D" id="2.10.240.10">
    <property type="entry name" value="Dihydroorotate dehydrogenase, electron transfer subunit"/>
    <property type="match status" value="1"/>
</dbReference>
<dbReference type="CDD" id="cd06218">
    <property type="entry name" value="DHOD_e_trans"/>
    <property type="match status" value="1"/>
</dbReference>
<feature type="binding site" evidence="11">
    <location>
        <begin position="66"/>
        <end position="67"/>
    </location>
    <ligand>
        <name>FAD</name>
        <dbReference type="ChEBI" id="CHEBI:57692"/>
    </ligand>
</feature>